<dbReference type="AlphaFoldDB" id="A0A9W4SPA8"/>
<reference evidence="4" key="1">
    <citation type="submission" date="2022-08" db="EMBL/GenBank/DDBJ databases">
        <authorList>
            <person name="Kallberg Y."/>
            <person name="Tangrot J."/>
            <person name="Rosling A."/>
        </authorList>
    </citation>
    <scope>NUCLEOTIDE SEQUENCE</scope>
    <source>
        <strain evidence="4">Wild A</strain>
    </source>
</reference>
<keyword evidence="3" id="KW-0732">Signal</keyword>
<evidence type="ECO:0000256" key="1">
    <source>
        <dbReference type="ARBA" id="ARBA00022441"/>
    </source>
</evidence>
<accession>A0A9W4SPA8</accession>
<sequence>MSILIVLWFLIQLLNNVNCQNVLFKPTQRYGHSSTFIDGKLYILSGRDDAGAARIGKEFFFIDFSVPFNTQNVLSYDLSSINVVPSHVSAATVKGGANNKTLIFYGGIPYINNKVAMSLVYAFDTQTNSWAPKITSDNLIRKGSLTGIVDDNGKAYLFGGIFVEKTSFNDMLILDTINLSWKIGNSSNAPSPRNAYGATLLSNHLIIYLDLTNYEWYIPKISGTIPGTRYWHQANVIGKYMVISF</sequence>
<dbReference type="PANTHER" id="PTHR46093:SF18">
    <property type="entry name" value="FIBRONECTIN TYPE-III DOMAIN-CONTAINING PROTEIN"/>
    <property type="match status" value="1"/>
</dbReference>
<evidence type="ECO:0000313" key="5">
    <source>
        <dbReference type="Proteomes" id="UP001153678"/>
    </source>
</evidence>
<feature type="signal peptide" evidence="3">
    <location>
        <begin position="1"/>
        <end position="19"/>
    </location>
</feature>
<dbReference type="InterPro" id="IPR015915">
    <property type="entry name" value="Kelch-typ_b-propeller"/>
</dbReference>
<evidence type="ECO:0000313" key="4">
    <source>
        <dbReference type="EMBL" id="CAI2176603.1"/>
    </source>
</evidence>
<dbReference type="PANTHER" id="PTHR46093">
    <property type="entry name" value="ACYL-COA-BINDING DOMAIN-CONTAINING PROTEIN 5"/>
    <property type="match status" value="1"/>
</dbReference>
<organism evidence="4 5">
    <name type="scientific">Funneliformis geosporum</name>
    <dbReference type="NCBI Taxonomy" id="1117311"/>
    <lineage>
        <taxon>Eukaryota</taxon>
        <taxon>Fungi</taxon>
        <taxon>Fungi incertae sedis</taxon>
        <taxon>Mucoromycota</taxon>
        <taxon>Glomeromycotina</taxon>
        <taxon>Glomeromycetes</taxon>
        <taxon>Glomerales</taxon>
        <taxon>Glomeraceae</taxon>
        <taxon>Funneliformis</taxon>
    </lineage>
</organism>
<keyword evidence="2" id="KW-0677">Repeat</keyword>
<dbReference type="EMBL" id="CAMKVN010001524">
    <property type="protein sequence ID" value="CAI2176603.1"/>
    <property type="molecule type" value="Genomic_DNA"/>
</dbReference>
<feature type="chain" id="PRO_5040912472" evidence="3">
    <location>
        <begin position="20"/>
        <end position="245"/>
    </location>
</feature>
<proteinExistence type="predicted"/>
<dbReference type="Proteomes" id="UP001153678">
    <property type="component" value="Unassembled WGS sequence"/>
</dbReference>
<comment type="caution">
    <text evidence="4">The sequence shown here is derived from an EMBL/GenBank/DDBJ whole genome shotgun (WGS) entry which is preliminary data.</text>
</comment>
<gene>
    <name evidence="4" type="ORF">FWILDA_LOCUS7665</name>
</gene>
<keyword evidence="1" id="KW-0880">Kelch repeat</keyword>
<feature type="non-terminal residue" evidence="4">
    <location>
        <position position="245"/>
    </location>
</feature>
<protein>
    <submittedName>
        <fullName evidence="4">15545_t:CDS:1</fullName>
    </submittedName>
</protein>
<dbReference type="SUPFAM" id="SSF117281">
    <property type="entry name" value="Kelch motif"/>
    <property type="match status" value="1"/>
</dbReference>
<dbReference type="Gene3D" id="2.120.10.80">
    <property type="entry name" value="Kelch-type beta propeller"/>
    <property type="match status" value="1"/>
</dbReference>
<dbReference type="OrthoDB" id="432528at2759"/>
<evidence type="ECO:0000256" key="3">
    <source>
        <dbReference type="SAM" id="SignalP"/>
    </source>
</evidence>
<evidence type="ECO:0000256" key="2">
    <source>
        <dbReference type="ARBA" id="ARBA00022737"/>
    </source>
</evidence>
<name>A0A9W4SPA8_9GLOM</name>
<keyword evidence="5" id="KW-1185">Reference proteome</keyword>